<proteinExistence type="predicted"/>
<feature type="transmembrane region" description="Helical" evidence="1">
    <location>
        <begin position="49"/>
        <end position="68"/>
    </location>
</feature>
<evidence type="ECO:0000313" key="2">
    <source>
        <dbReference type="EMBL" id="JAP25764.1"/>
    </source>
</evidence>
<protein>
    <submittedName>
        <fullName evidence="2">Putative ovule protein</fullName>
    </submittedName>
</protein>
<dbReference type="EMBL" id="GEDG01012948">
    <property type="protein sequence ID" value="JAP25764.1"/>
    <property type="molecule type" value="Transcribed_RNA"/>
</dbReference>
<evidence type="ECO:0000256" key="1">
    <source>
        <dbReference type="SAM" id="Phobius"/>
    </source>
</evidence>
<dbReference type="AlphaFoldDB" id="A0A0V0HZU9"/>
<organism evidence="2">
    <name type="scientific">Solanum chacoense</name>
    <name type="common">Chaco potato</name>
    <dbReference type="NCBI Taxonomy" id="4108"/>
    <lineage>
        <taxon>Eukaryota</taxon>
        <taxon>Viridiplantae</taxon>
        <taxon>Streptophyta</taxon>
        <taxon>Embryophyta</taxon>
        <taxon>Tracheophyta</taxon>
        <taxon>Spermatophyta</taxon>
        <taxon>Magnoliopsida</taxon>
        <taxon>eudicotyledons</taxon>
        <taxon>Gunneridae</taxon>
        <taxon>Pentapetalae</taxon>
        <taxon>asterids</taxon>
        <taxon>lamiids</taxon>
        <taxon>Solanales</taxon>
        <taxon>Solanaceae</taxon>
        <taxon>Solanoideae</taxon>
        <taxon>Solaneae</taxon>
        <taxon>Solanum</taxon>
    </lineage>
</organism>
<name>A0A0V0HZU9_SOLCH</name>
<keyword evidence="1" id="KW-0472">Membrane</keyword>
<sequence length="77" mass="8944">MKVDRWSLPTMRNSKKNNSEYLSASMKNDLLPQVHSHRFIFGRNPTSCIGWTSYTLLCLVGVLAKVRFYHISLRISE</sequence>
<keyword evidence="1" id="KW-1133">Transmembrane helix</keyword>
<keyword evidence="1" id="KW-0812">Transmembrane</keyword>
<reference evidence="2" key="1">
    <citation type="submission" date="2015-12" db="EMBL/GenBank/DDBJ databases">
        <title>Gene expression during late stages of embryo sac development: a critical building block for successful pollen-pistil interactions.</title>
        <authorList>
            <person name="Liu Y."/>
            <person name="Joly V."/>
            <person name="Sabar M."/>
            <person name="Matton D.P."/>
        </authorList>
    </citation>
    <scope>NUCLEOTIDE SEQUENCE</scope>
</reference>
<accession>A0A0V0HZU9</accession>